<protein>
    <recommendedName>
        <fullName evidence="3">Fibronectin type-III domain-containing protein</fullName>
    </recommendedName>
</protein>
<dbReference type="Gene3D" id="3.40.50.300">
    <property type="entry name" value="P-loop containing nucleotide triphosphate hydrolases"/>
    <property type="match status" value="1"/>
</dbReference>
<dbReference type="EMBL" id="CAXAMN010024840">
    <property type="protein sequence ID" value="CAK9090388.1"/>
    <property type="molecule type" value="Genomic_DNA"/>
</dbReference>
<comment type="caution">
    <text evidence="1">The sequence shown here is derived from an EMBL/GenBank/DDBJ whole genome shotgun (WGS) entry which is preliminary data.</text>
</comment>
<name>A0ABP0QQH6_9DINO</name>
<dbReference type="SUPFAM" id="SSF52540">
    <property type="entry name" value="P-loop containing nucleoside triphosphate hydrolases"/>
    <property type="match status" value="1"/>
</dbReference>
<sequence>MPFGQLRHVCIRCYYCNPPQTPWPSAVNHPSCSCVRSMAIHPEFVLKPPAKPTDLEVIVRKDKSLVITWRSTDSRASLFELRICYYPFEGPIIRDSPTKSSVHEVCGAAKHVLHPGDLPKAQAWVVKISLKAKSEGGESESAECQVTWEGELSDEESKNDLRERAWTFDRQDLCAFMESKKKHPEVLVLGPQHHGKSSFVNHVRRCLRGDLSLNDELDTAPAGAEERTIEAKRVSIEVGSSSRMTFIDTPAFSTMNADTIRTLQTLLSSSVHDGARRLDLARDELSWVGAPPHAMILVISLCHWRDQADEMRTYLEKMARVLKNASGGTVEFPYVVAATHCDKFLMECQQDDPCKELDKAVRGIKRSALTNHVYAIRNCERESAGNARNNKATFDLLSQLLTKARNQDTARSQTSFVQRWFRRGRRAIEENRHFLGGVGVGGTLLAVAWHCTNPVGSAAVGFLLLGA</sequence>
<accession>A0ABP0QQH6</accession>
<reference evidence="1 2" key="1">
    <citation type="submission" date="2024-02" db="EMBL/GenBank/DDBJ databases">
        <authorList>
            <person name="Chen Y."/>
            <person name="Shah S."/>
            <person name="Dougan E. K."/>
            <person name="Thang M."/>
            <person name="Chan C."/>
        </authorList>
    </citation>
    <scope>NUCLEOTIDE SEQUENCE [LARGE SCALE GENOMIC DNA]</scope>
</reference>
<evidence type="ECO:0008006" key="3">
    <source>
        <dbReference type="Google" id="ProtNLM"/>
    </source>
</evidence>
<gene>
    <name evidence="1" type="ORF">CCMP2556_LOCUS43436</name>
</gene>
<organism evidence="1 2">
    <name type="scientific">Durusdinium trenchii</name>
    <dbReference type="NCBI Taxonomy" id="1381693"/>
    <lineage>
        <taxon>Eukaryota</taxon>
        <taxon>Sar</taxon>
        <taxon>Alveolata</taxon>
        <taxon>Dinophyceae</taxon>
        <taxon>Suessiales</taxon>
        <taxon>Symbiodiniaceae</taxon>
        <taxon>Durusdinium</taxon>
    </lineage>
</organism>
<keyword evidence="2" id="KW-1185">Reference proteome</keyword>
<proteinExistence type="predicted"/>
<dbReference type="InterPro" id="IPR027417">
    <property type="entry name" value="P-loop_NTPase"/>
</dbReference>
<dbReference type="Proteomes" id="UP001642484">
    <property type="component" value="Unassembled WGS sequence"/>
</dbReference>
<dbReference type="CDD" id="cd00882">
    <property type="entry name" value="Ras_like_GTPase"/>
    <property type="match status" value="1"/>
</dbReference>
<evidence type="ECO:0000313" key="2">
    <source>
        <dbReference type="Proteomes" id="UP001642484"/>
    </source>
</evidence>
<evidence type="ECO:0000313" key="1">
    <source>
        <dbReference type="EMBL" id="CAK9090388.1"/>
    </source>
</evidence>